<accession>F3YVG9</accession>
<dbReference type="InterPro" id="IPR013545">
    <property type="entry name" value="T2SS_protein-GspG_C"/>
</dbReference>
<feature type="domain" description="Type II secretion system protein GspG C-terminal" evidence="11">
    <location>
        <begin position="40"/>
        <end position="145"/>
    </location>
</feature>
<evidence type="ECO:0000256" key="4">
    <source>
        <dbReference type="ARBA" id="ARBA00022475"/>
    </source>
</evidence>
<comment type="similarity">
    <text evidence="2">Belongs to the GSP G family.</text>
</comment>
<keyword evidence="8 10" id="KW-1133">Transmembrane helix</keyword>
<evidence type="ECO:0000256" key="6">
    <source>
        <dbReference type="ARBA" id="ARBA00022519"/>
    </source>
</evidence>
<dbReference type="InterPro" id="IPR045584">
    <property type="entry name" value="Pilin-like"/>
</dbReference>
<dbReference type="InterPro" id="IPR000983">
    <property type="entry name" value="Bac_GSPG_pilin"/>
</dbReference>
<evidence type="ECO:0000256" key="8">
    <source>
        <dbReference type="ARBA" id="ARBA00022989"/>
    </source>
</evidence>
<dbReference type="KEGG" id="daf:Desaf_0201"/>
<evidence type="ECO:0000256" key="5">
    <source>
        <dbReference type="ARBA" id="ARBA00022481"/>
    </source>
</evidence>
<dbReference type="SUPFAM" id="SSF54523">
    <property type="entry name" value="Pili subunits"/>
    <property type="match status" value="1"/>
</dbReference>
<dbReference type="GO" id="GO:0015627">
    <property type="term" value="C:type II protein secretion system complex"/>
    <property type="evidence" value="ECO:0007669"/>
    <property type="project" value="InterPro"/>
</dbReference>
<keyword evidence="5" id="KW-0488">Methylation</keyword>
<comment type="subcellular location">
    <subcellularLocation>
        <location evidence="1">Cell inner membrane</location>
        <topology evidence="1">Single-pass membrane protein</topology>
    </subcellularLocation>
</comment>
<dbReference type="PROSITE" id="PS00409">
    <property type="entry name" value="PROKAR_NTER_METHYL"/>
    <property type="match status" value="1"/>
</dbReference>
<reference evidence="12 13" key="1">
    <citation type="journal article" date="2011" name="J. Bacteriol.">
        <title>Genome sequence of the mercury-methylating and pleomorphic Desulfovibrio africanus Strain Walvis Bay.</title>
        <authorList>
            <person name="Brown S.D."/>
            <person name="Wall J.D."/>
            <person name="Kucken A.M."/>
            <person name="Gilmour C.C."/>
            <person name="Podar M."/>
            <person name="Brandt C.C."/>
            <person name="Teshima H."/>
            <person name="Detter J.C."/>
            <person name="Han C.S."/>
            <person name="Land M.L."/>
            <person name="Lucas S."/>
            <person name="Han J."/>
            <person name="Pennacchio L."/>
            <person name="Nolan M."/>
            <person name="Pitluck S."/>
            <person name="Woyke T."/>
            <person name="Goodwin L."/>
            <person name="Palumbo A.V."/>
            <person name="Elias D.A."/>
        </authorList>
    </citation>
    <scope>NUCLEOTIDE SEQUENCE [LARGE SCALE GENOMIC DNA]</scope>
    <source>
        <strain evidence="12 13">Walvis Bay</strain>
    </source>
</reference>
<organism evidence="12 13">
    <name type="scientific">Desulfocurvibacter africanus subsp. africanus str. Walvis Bay</name>
    <dbReference type="NCBI Taxonomy" id="690850"/>
    <lineage>
        <taxon>Bacteria</taxon>
        <taxon>Pseudomonadati</taxon>
        <taxon>Thermodesulfobacteriota</taxon>
        <taxon>Desulfovibrionia</taxon>
        <taxon>Desulfovibrionales</taxon>
        <taxon>Desulfovibrionaceae</taxon>
        <taxon>Desulfocurvibacter</taxon>
    </lineage>
</organism>
<keyword evidence="6" id="KW-0997">Cell inner membrane</keyword>
<name>F3YVG9_DESAF</name>
<gene>
    <name evidence="12" type="ORF">Desaf_0201</name>
</gene>
<keyword evidence="13" id="KW-1185">Reference proteome</keyword>
<dbReference type="eggNOG" id="COG2165">
    <property type="taxonomic scope" value="Bacteria"/>
</dbReference>
<dbReference type="InterPro" id="IPR012902">
    <property type="entry name" value="N_methyl_site"/>
</dbReference>
<evidence type="ECO:0000256" key="2">
    <source>
        <dbReference type="ARBA" id="ARBA00009984"/>
    </source>
</evidence>
<dbReference type="PANTHER" id="PTHR30093:SF45">
    <property type="entry name" value="TYPE II SECRETION SYSTEM CORE PROTEIN G"/>
    <property type="match status" value="1"/>
</dbReference>
<evidence type="ECO:0000256" key="9">
    <source>
        <dbReference type="ARBA" id="ARBA00023136"/>
    </source>
</evidence>
<evidence type="ECO:0000256" key="7">
    <source>
        <dbReference type="ARBA" id="ARBA00022692"/>
    </source>
</evidence>
<dbReference type="HOGENOM" id="CLU_091705_2_0_7"/>
<dbReference type="GO" id="GO:0015628">
    <property type="term" value="P:protein secretion by the type II secretion system"/>
    <property type="evidence" value="ECO:0007669"/>
    <property type="project" value="InterPro"/>
</dbReference>
<dbReference type="InterPro" id="IPR010054">
    <property type="entry name" value="Type2_sec_GspG"/>
</dbReference>
<dbReference type="Gene3D" id="3.30.700.10">
    <property type="entry name" value="Glycoprotein, Type 4 Pilin"/>
    <property type="match status" value="1"/>
</dbReference>
<dbReference type="Pfam" id="PF07963">
    <property type="entry name" value="N_methyl"/>
    <property type="match status" value="1"/>
</dbReference>
<dbReference type="EMBL" id="CP003221">
    <property type="protein sequence ID" value="EGJ48561.1"/>
    <property type="molecule type" value="Genomic_DNA"/>
</dbReference>
<dbReference type="NCBIfam" id="TIGR01710">
    <property type="entry name" value="typeII_sec_gspG"/>
    <property type="match status" value="1"/>
</dbReference>
<dbReference type="PRINTS" id="PR00813">
    <property type="entry name" value="BCTERIALGSPG"/>
</dbReference>
<dbReference type="NCBIfam" id="TIGR02532">
    <property type="entry name" value="IV_pilin_GFxxxE"/>
    <property type="match status" value="1"/>
</dbReference>
<evidence type="ECO:0000256" key="1">
    <source>
        <dbReference type="ARBA" id="ARBA00004377"/>
    </source>
</evidence>
<dbReference type="RefSeq" id="WP_014258426.1">
    <property type="nucleotide sequence ID" value="NC_016629.1"/>
</dbReference>
<evidence type="ECO:0000259" key="11">
    <source>
        <dbReference type="Pfam" id="PF08334"/>
    </source>
</evidence>
<sequence>MDCHNELLHRRARQGGFTLIEILIVVFIIGLLAALVGPQLFKRVGGAKQKMARTQIEVLGTALDTYRLDVGQYPSSEQGLTALVTQPGDVQTWDGPYLRKDVPADPWGSQYIYRSPGEHGEYDLLSLGADKAEGGEGENQDVASWEN</sequence>
<protein>
    <recommendedName>
        <fullName evidence="3">Type II secretion system core protein G</fullName>
    </recommendedName>
</protein>
<evidence type="ECO:0000256" key="3">
    <source>
        <dbReference type="ARBA" id="ARBA00020042"/>
    </source>
</evidence>
<dbReference type="STRING" id="690850.Desaf_0201"/>
<evidence type="ECO:0000313" key="13">
    <source>
        <dbReference type="Proteomes" id="UP000007844"/>
    </source>
</evidence>
<dbReference type="PANTHER" id="PTHR30093">
    <property type="entry name" value="GENERAL SECRETION PATHWAY PROTEIN G"/>
    <property type="match status" value="1"/>
</dbReference>
<feature type="transmembrane region" description="Helical" evidence="10">
    <location>
        <begin position="20"/>
        <end position="41"/>
    </location>
</feature>
<dbReference type="Proteomes" id="UP000007844">
    <property type="component" value="Chromosome"/>
</dbReference>
<keyword evidence="7 10" id="KW-0812">Transmembrane</keyword>
<dbReference type="AlphaFoldDB" id="F3YVG9"/>
<dbReference type="GO" id="GO:0005886">
    <property type="term" value="C:plasma membrane"/>
    <property type="evidence" value="ECO:0007669"/>
    <property type="project" value="UniProtKB-SubCell"/>
</dbReference>
<evidence type="ECO:0000256" key="10">
    <source>
        <dbReference type="SAM" id="Phobius"/>
    </source>
</evidence>
<evidence type="ECO:0000313" key="12">
    <source>
        <dbReference type="EMBL" id="EGJ48561.1"/>
    </source>
</evidence>
<dbReference type="Pfam" id="PF08334">
    <property type="entry name" value="T2SSG"/>
    <property type="match status" value="1"/>
</dbReference>
<proteinExistence type="inferred from homology"/>
<keyword evidence="9 10" id="KW-0472">Membrane</keyword>
<keyword evidence="4" id="KW-1003">Cell membrane</keyword>